<accession>A0A3P7L6G0</accession>
<evidence type="ECO:0000313" key="2">
    <source>
        <dbReference type="EMBL" id="VDN13055.1"/>
    </source>
</evidence>
<name>A0A3P7L6G0_DIBLA</name>
<dbReference type="EMBL" id="UYRU01055471">
    <property type="protein sequence ID" value="VDN13055.1"/>
    <property type="molecule type" value="Genomic_DNA"/>
</dbReference>
<gene>
    <name evidence="2" type="ORF">DILT_LOCUS8886</name>
</gene>
<sequence>MSLPSHLKYQETTYEDYGAFYCPPEHRRLEPIGLPKEEIKPRGKGVCFDASKPLAKSEDATPTPPTSSERLLESDLAKNIDQVELHFRNKESIKLDVRKQ</sequence>
<dbReference type="AlphaFoldDB" id="A0A3P7L6G0"/>
<evidence type="ECO:0000313" key="3">
    <source>
        <dbReference type="Proteomes" id="UP000281553"/>
    </source>
</evidence>
<reference evidence="2 3" key="1">
    <citation type="submission" date="2018-11" db="EMBL/GenBank/DDBJ databases">
        <authorList>
            <consortium name="Pathogen Informatics"/>
        </authorList>
    </citation>
    <scope>NUCLEOTIDE SEQUENCE [LARGE SCALE GENOMIC DNA]</scope>
</reference>
<dbReference type="Proteomes" id="UP000281553">
    <property type="component" value="Unassembled WGS sequence"/>
</dbReference>
<evidence type="ECO:0000256" key="1">
    <source>
        <dbReference type="SAM" id="MobiDB-lite"/>
    </source>
</evidence>
<proteinExistence type="predicted"/>
<organism evidence="2 3">
    <name type="scientific">Dibothriocephalus latus</name>
    <name type="common">Fish tapeworm</name>
    <name type="synonym">Diphyllobothrium latum</name>
    <dbReference type="NCBI Taxonomy" id="60516"/>
    <lineage>
        <taxon>Eukaryota</taxon>
        <taxon>Metazoa</taxon>
        <taxon>Spiralia</taxon>
        <taxon>Lophotrochozoa</taxon>
        <taxon>Platyhelminthes</taxon>
        <taxon>Cestoda</taxon>
        <taxon>Eucestoda</taxon>
        <taxon>Diphyllobothriidea</taxon>
        <taxon>Diphyllobothriidae</taxon>
        <taxon>Dibothriocephalus</taxon>
    </lineage>
</organism>
<feature type="region of interest" description="Disordered" evidence="1">
    <location>
        <begin position="43"/>
        <end position="75"/>
    </location>
</feature>
<keyword evidence="3" id="KW-1185">Reference proteome</keyword>
<protein>
    <submittedName>
        <fullName evidence="2">Uncharacterized protein</fullName>
    </submittedName>
</protein>